<organism evidence="1 2">
    <name type="scientific">Clydaea vesicula</name>
    <dbReference type="NCBI Taxonomy" id="447962"/>
    <lineage>
        <taxon>Eukaryota</taxon>
        <taxon>Fungi</taxon>
        <taxon>Fungi incertae sedis</taxon>
        <taxon>Chytridiomycota</taxon>
        <taxon>Chytridiomycota incertae sedis</taxon>
        <taxon>Chytridiomycetes</taxon>
        <taxon>Lobulomycetales</taxon>
        <taxon>Lobulomycetaceae</taxon>
        <taxon>Clydaea</taxon>
    </lineage>
</organism>
<protein>
    <submittedName>
        <fullName evidence="1">Uncharacterized protein</fullName>
    </submittedName>
</protein>
<sequence length="290" mass="32851">MKSGSLANGWNFQKGTTNNQESTTEIFYKTSTSPQKGSLECECIIEEIGSNFEGGSLQGCTFKLTGLKGGFLFFNVNDLDQLFPLSNPYYNLKKSKISILKEFYLKLCTKSFLSSEIKCEKFDVTSTYFGNFNLPYQFFNFKFEEFNTKIDEFKEEIIRKNKFDEEQLDILPILPELNFSEDIAKAEGKGLLNWIFGTILDTKKEKPANGLNWPYWTSSDGKVTDLGILIKAKNDNNFKLNFKAITIDKFLGSNVCGGSVKKIGETVEENCKKVDIPCHNFGEIIALQSI</sequence>
<reference evidence="1" key="1">
    <citation type="submission" date="2020-05" db="EMBL/GenBank/DDBJ databases">
        <title>Phylogenomic resolution of chytrid fungi.</title>
        <authorList>
            <person name="Stajich J.E."/>
            <person name="Amses K."/>
            <person name="Simmons R."/>
            <person name="Seto K."/>
            <person name="Myers J."/>
            <person name="Bonds A."/>
            <person name="Quandt C.A."/>
            <person name="Barry K."/>
            <person name="Liu P."/>
            <person name="Grigoriev I."/>
            <person name="Longcore J.E."/>
            <person name="James T.Y."/>
        </authorList>
    </citation>
    <scope>NUCLEOTIDE SEQUENCE</scope>
    <source>
        <strain evidence="1">JEL0476</strain>
    </source>
</reference>
<dbReference type="AlphaFoldDB" id="A0AAD5U446"/>
<name>A0AAD5U446_9FUNG</name>
<gene>
    <name evidence="1" type="ORF">HK099_002518</name>
</gene>
<dbReference type="Proteomes" id="UP001211065">
    <property type="component" value="Unassembled WGS sequence"/>
</dbReference>
<evidence type="ECO:0000313" key="1">
    <source>
        <dbReference type="EMBL" id="KAJ3222243.1"/>
    </source>
</evidence>
<keyword evidence="2" id="KW-1185">Reference proteome</keyword>
<proteinExistence type="predicted"/>
<comment type="caution">
    <text evidence="1">The sequence shown here is derived from an EMBL/GenBank/DDBJ whole genome shotgun (WGS) entry which is preliminary data.</text>
</comment>
<evidence type="ECO:0000313" key="2">
    <source>
        <dbReference type="Proteomes" id="UP001211065"/>
    </source>
</evidence>
<dbReference type="EMBL" id="JADGJW010000184">
    <property type="protein sequence ID" value="KAJ3222243.1"/>
    <property type="molecule type" value="Genomic_DNA"/>
</dbReference>
<accession>A0AAD5U446</accession>